<dbReference type="STRING" id="1006576.DTL3_0915"/>
<dbReference type="SUPFAM" id="SSF46785">
    <property type="entry name" value="Winged helix' DNA-binding domain"/>
    <property type="match status" value="1"/>
</dbReference>
<evidence type="ECO:0000256" key="2">
    <source>
        <dbReference type="ARBA" id="ARBA00023125"/>
    </source>
</evidence>
<keyword evidence="6" id="KW-1185">Reference proteome</keyword>
<evidence type="ECO:0000313" key="6">
    <source>
        <dbReference type="Proteomes" id="UP000032809"/>
    </source>
</evidence>
<dbReference type="OrthoDB" id="9801546at2"/>
<dbReference type="PANTHER" id="PTHR38445:SF9">
    <property type="entry name" value="HTH-TYPE TRANSCRIPTIONAL REPRESSOR YTRA"/>
    <property type="match status" value="1"/>
</dbReference>
<dbReference type="Gene3D" id="1.10.10.10">
    <property type="entry name" value="Winged helix-like DNA-binding domain superfamily/Winged helix DNA-binding domain"/>
    <property type="match status" value="1"/>
</dbReference>
<sequence length="122" mass="14298">MFYEVDKHSGIPSYIQIMNQIKKEIIIGNLKKGDSLPPVRELSKIFNVNVNTILRALERLEFEGYLEAQHGVGYFVRTDMDLKNSVFNEVSSFVEKMKKENIDLETIKLLLEEVWRNEQFSE</sequence>
<keyword evidence="3" id="KW-0804">Transcription</keyword>
<evidence type="ECO:0000256" key="3">
    <source>
        <dbReference type="ARBA" id="ARBA00023163"/>
    </source>
</evidence>
<dbReference type="HOGENOM" id="CLU_017584_10_1_0"/>
<dbReference type="InterPro" id="IPR000524">
    <property type="entry name" value="Tscrpt_reg_HTH_GntR"/>
</dbReference>
<dbReference type="PANTHER" id="PTHR38445">
    <property type="entry name" value="HTH-TYPE TRANSCRIPTIONAL REPRESSOR YTRA"/>
    <property type="match status" value="1"/>
</dbReference>
<feature type="domain" description="HTH gntR-type" evidence="4">
    <location>
        <begin position="11"/>
        <end position="79"/>
    </location>
</feature>
<dbReference type="GO" id="GO:0003677">
    <property type="term" value="F:DNA binding"/>
    <property type="evidence" value="ECO:0007669"/>
    <property type="project" value="UniProtKB-KW"/>
</dbReference>
<dbReference type="CDD" id="cd07377">
    <property type="entry name" value="WHTH_GntR"/>
    <property type="match status" value="1"/>
</dbReference>
<evidence type="ECO:0000259" key="4">
    <source>
        <dbReference type="PROSITE" id="PS50949"/>
    </source>
</evidence>
<organism evidence="5 6">
    <name type="scientific">Defluviitoga tunisiensis</name>
    <dbReference type="NCBI Taxonomy" id="1006576"/>
    <lineage>
        <taxon>Bacteria</taxon>
        <taxon>Thermotogati</taxon>
        <taxon>Thermotogota</taxon>
        <taxon>Thermotogae</taxon>
        <taxon>Petrotogales</taxon>
        <taxon>Petrotogaceae</taxon>
        <taxon>Defluviitoga</taxon>
    </lineage>
</organism>
<dbReference type="AlphaFoldDB" id="A0A0C7P2S4"/>
<dbReference type="Pfam" id="PF00392">
    <property type="entry name" value="GntR"/>
    <property type="match status" value="1"/>
</dbReference>
<gene>
    <name evidence="5" type="ORF">DTL3_0915</name>
</gene>
<dbReference type="EMBL" id="LN824141">
    <property type="protein sequence ID" value="CEP78219.1"/>
    <property type="molecule type" value="Genomic_DNA"/>
</dbReference>
<protein>
    <submittedName>
        <fullName evidence="5">GntR family transcriptional regulator</fullName>
    </submittedName>
</protein>
<proteinExistence type="predicted"/>
<dbReference type="Proteomes" id="UP000032809">
    <property type="component" value="Chromosome I"/>
</dbReference>
<dbReference type="InterPro" id="IPR036390">
    <property type="entry name" value="WH_DNA-bd_sf"/>
</dbReference>
<dbReference type="InterPro" id="IPR036388">
    <property type="entry name" value="WH-like_DNA-bd_sf"/>
</dbReference>
<keyword evidence="1" id="KW-0805">Transcription regulation</keyword>
<dbReference type="RefSeq" id="WP_045087715.1">
    <property type="nucleotide sequence ID" value="NZ_LN824141.1"/>
</dbReference>
<dbReference type="SMART" id="SM00345">
    <property type="entry name" value="HTH_GNTR"/>
    <property type="match status" value="1"/>
</dbReference>
<dbReference type="PROSITE" id="PS50949">
    <property type="entry name" value="HTH_GNTR"/>
    <property type="match status" value="1"/>
</dbReference>
<dbReference type="KEGG" id="dtn:DTL3_0915"/>
<evidence type="ECO:0000313" key="5">
    <source>
        <dbReference type="EMBL" id="CEP78219.1"/>
    </source>
</evidence>
<evidence type="ECO:0000256" key="1">
    <source>
        <dbReference type="ARBA" id="ARBA00023015"/>
    </source>
</evidence>
<keyword evidence="2" id="KW-0238">DNA-binding</keyword>
<name>A0A0C7P2S4_DEFTU</name>
<dbReference type="GO" id="GO:0003700">
    <property type="term" value="F:DNA-binding transcription factor activity"/>
    <property type="evidence" value="ECO:0007669"/>
    <property type="project" value="InterPro"/>
</dbReference>
<accession>A0A0C7P2S4</accession>
<reference evidence="6" key="1">
    <citation type="submission" date="2014-11" db="EMBL/GenBank/DDBJ databases">
        <authorList>
            <person name="Wibberg D."/>
        </authorList>
    </citation>
    <scope>NUCLEOTIDE SEQUENCE [LARGE SCALE GENOMIC DNA]</scope>
    <source>
        <strain evidence="6">L3</strain>
    </source>
</reference>